<dbReference type="EMBL" id="JABFAB010000003">
    <property type="protein sequence ID" value="MBA0644449.1"/>
    <property type="molecule type" value="Genomic_DNA"/>
</dbReference>
<dbReference type="AlphaFoldDB" id="A0A7J8U257"/>
<name>A0A7J8U257_9ROSI</name>
<dbReference type="Proteomes" id="UP000593573">
    <property type="component" value="Unassembled WGS sequence"/>
</dbReference>
<proteinExistence type="predicted"/>
<sequence length="292" mass="31875">MSTSGIIEDNGACPTDGRNTKKVQFKDNEVDTVEMPVDVMSASTVSWKELLLRNTVESSSSINGILVIAFSDRVQNYLLKDMKTTVVFLGTLDCFRPISYGPAMGTGFQPTPAFPDDFYGMDLTLRTSLLSVPEVGEGLKEANSTVGVSAEDTIEFVPWIVVERRPHQNPKESRKSTVKILVSVEEESKFNAFKKGDFLKLIENEAIKRKGAEGVRTKKVWVANLVANSKGAEMGKAPRLNLDLAGSIGVATRNFFTSNRALEPGKMDFPHVGPPITSNLRANDASSPKGRS</sequence>
<dbReference type="OrthoDB" id="10532187at2759"/>
<protein>
    <submittedName>
        <fullName evidence="2">Uncharacterized protein</fullName>
    </submittedName>
</protein>
<feature type="compositionally biased region" description="Polar residues" evidence="1">
    <location>
        <begin position="276"/>
        <end position="286"/>
    </location>
</feature>
<keyword evidence="3" id="KW-1185">Reference proteome</keyword>
<reference evidence="2 3" key="1">
    <citation type="journal article" date="2019" name="Genome Biol. Evol.">
        <title>Insights into the evolution of the New World diploid cottons (Gossypium, subgenus Houzingenia) based on genome sequencing.</title>
        <authorList>
            <person name="Grover C.E."/>
            <person name="Arick M.A. 2nd"/>
            <person name="Thrash A."/>
            <person name="Conover J.L."/>
            <person name="Sanders W.S."/>
            <person name="Peterson D.G."/>
            <person name="Frelichowski J.E."/>
            <person name="Scheffler J.A."/>
            <person name="Scheffler B.E."/>
            <person name="Wendel J.F."/>
        </authorList>
    </citation>
    <scope>NUCLEOTIDE SEQUENCE [LARGE SCALE GENOMIC DNA]</scope>
    <source>
        <strain evidence="2">57</strain>
        <tissue evidence="2">Leaf</tissue>
    </source>
</reference>
<evidence type="ECO:0000313" key="2">
    <source>
        <dbReference type="EMBL" id="MBA0644449.1"/>
    </source>
</evidence>
<accession>A0A7J8U257</accession>
<feature type="region of interest" description="Disordered" evidence="1">
    <location>
        <begin position="268"/>
        <end position="292"/>
    </location>
</feature>
<gene>
    <name evidence="2" type="ORF">Goklo_028607</name>
</gene>
<organism evidence="2 3">
    <name type="scientific">Gossypium klotzschianum</name>
    <dbReference type="NCBI Taxonomy" id="34286"/>
    <lineage>
        <taxon>Eukaryota</taxon>
        <taxon>Viridiplantae</taxon>
        <taxon>Streptophyta</taxon>
        <taxon>Embryophyta</taxon>
        <taxon>Tracheophyta</taxon>
        <taxon>Spermatophyta</taxon>
        <taxon>Magnoliopsida</taxon>
        <taxon>eudicotyledons</taxon>
        <taxon>Gunneridae</taxon>
        <taxon>Pentapetalae</taxon>
        <taxon>rosids</taxon>
        <taxon>malvids</taxon>
        <taxon>Malvales</taxon>
        <taxon>Malvaceae</taxon>
        <taxon>Malvoideae</taxon>
        <taxon>Gossypium</taxon>
    </lineage>
</organism>
<evidence type="ECO:0000313" key="3">
    <source>
        <dbReference type="Proteomes" id="UP000593573"/>
    </source>
</evidence>
<evidence type="ECO:0000256" key="1">
    <source>
        <dbReference type="SAM" id="MobiDB-lite"/>
    </source>
</evidence>
<comment type="caution">
    <text evidence="2">The sequence shown here is derived from an EMBL/GenBank/DDBJ whole genome shotgun (WGS) entry which is preliminary data.</text>
</comment>